<evidence type="ECO:0000313" key="5">
    <source>
        <dbReference type="EMBL" id="VFK29781.1"/>
    </source>
</evidence>
<evidence type="ECO:0000256" key="2">
    <source>
        <dbReference type="SAM" id="Phobius"/>
    </source>
</evidence>
<evidence type="ECO:0000259" key="4">
    <source>
        <dbReference type="Pfam" id="PF08308"/>
    </source>
</evidence>
<dbReference type="InterPro" id="IPR051043">
    <property type="entry name" value="Sulfatase_Mod_Factor_Kinase"/>
</dbReference>
<feature type="domain" description="Sulfatase-modifying factor enzyme-like" evidence="3">
    <location>
        <begin position="347"/>
        <end position="586"/>
    </location>
</feature>
<gene>
    <name evidence="6" type="ORF">BECKMB1821H_GA0114242_10131</name>
    <name evidence="5" type="ORF">BECKMB1821I_GA0114274_10121</name>
</gene>
<dbReference type="PANTHER" id="PTHR23150:SF35">
    <property type="entry name" value="BLL6746 PROTEIN"/>
    <property type="match status" value="1"/>
</dbReference>
<dbReference type="InterPro" id="IPR005532">
    <property type="entry name" value="SUMF_dom"/>
</dbReference>
<evidence type="ECO:0000259" key="3">
    <source>
        <dbReference type="Pfam" id="PF03781"/>
    </source>
</evidence>
<sequence length="590" mass="65774">MEKKQKNREGKRTIRHRGEILTTEHLIPGKSGHAGSDVIPDKAAYKRNLHHYEITFSRALEKTYPELDRTVREQLRRRSETLGLAAEDVARIEDQVTAKAIAYRANLQQYRQIFRNFVREQYPIDAQRHRELKQRQRILGLQEADITAIEDEIANEKVVSDAKRYRKTLHPPAAFQEPKPKITPPVRETPASRDAGTPIPAKPSSRAMVIRLLALLIVIIIGLGIYLWSRNGVEHSSPSTTSPASSSSAEPRPEATLAVGKLIVRSNVSKDSVYIDDQAVGPTGPDPHILTAGEHRIRVEKLGYQPFETRITLEPKEQKTVHARLMPPNPTIGQVFQDRFKDGSLGPAMIALAAGEFLMGSGDAEVMRYDGEGPQHRVRIAQPFALGVTVVTFEEYDRFVKATGRRSPHDGGWGRGKQPVININWHDAAAYTKWLTQQTGNQYRLPTEAEWEYAARAGTTTPFSTGKCVHTDSVNYKGDYDYADCGARTGLSRGKPVPAGSLPANPWGLHEMHGNVWEWTADCWHASYKNAPVDGSPWGKENRGNCAERVVRGGSWGSGARSVRSAVRSWDWATVKNVDLGFRVVRGLSP</sequence>
<keyword evidence="2" id="KW-1133">Transmembrane helix</keyword>
<dbReference type="SUPFAM" id="SSF56436">
    <property type="entry name" value="C-type lectin-like"/>
    <property type="match status" value="1"/>
</dbReference>
<dbReference type="Pfam" id="PF08308">
    <property type="entry name" value="PEGA"/>
    <property type="match status" value="1"/>
</dbReference>
<keyword evidence="2" id="KW-0812">Transmembrane</keyword>
<organism evidence="6">
    <name type="scientific">Candidatus Kentrum sp. MB</name>
    <dbReference type="NCBI Taxonomy" id="2138164"/>
    <lineage>
        <taxon>Bacteria</taxon>
        <taxon>Pseudomonadati</taxon>
        <taxon>Pseudomonadota</taxon>
        <taxon>Gammaproteobacteria</taxon>
        <taxon>Candidatus Kentrum</taxon>
    </lineage>
</organism>
<dbReference type="InterPro" id="IPR016187">
    <property type="entry name" value="CTDL_fold"/>
</dbReference>
<keyword evidence="2" id="KW-0472">Membrane</keyword>
<dbReference type="EMBL" id="CAADGH010000013">
    <property type="protein sequence ID" value="VFK74943.1"/>
    <property type="molecule type" value="Genomic_DNA"/>
</dbReference>
<feature type="compositionally biased region" description="Low complexity" evidence="1">
    <location>
        <begin position="236"/>
        <end position="249"/>
    </location>
</feature>
<feature type="region of interest" description="Disordered" evidence="1">
    <location>
        <begin position="234"/>
        <end position="253"/>
    </location>
</feature>
<feature type="transmembrane region" description="Helical" evidence="2">
    <location>
        <begin position="209"/>
        <end position="228"/>
    </location>
</feature>
<protein>
    <submittedName>
        <fullName evidence="6">Formylglycine-generating enzyme, required for sulfatase activity, contains SUMF1/FGE domain</fullName>
    </submittedName>
</protein>
<evidence type="ECO:0000313" key="6">
    <source>
        <dbReference type="EMBL" id="VFK74943.1"/>
    </source>
</evidence>
<name>A0A451B9H5_9GAMM</name>
<feature type="region of interest" description="Disordered" evidence="1">
    <location>
        <begin position="170"/>
        <end position="200"/>
    </location>
</feature>
<proteinExistence type="predicted"/>
<dbReference type="GO" id="GO:0120147">
    <property type="term" value="F:formylglycine-generating oxidase activity"/>
    <property type="evidence" value="ECO:0007669"/>
    <property type="project" value="TreeGrafter"/>
</dbReference>
<dbReference type="PANTHER" id="PTHR23150">
    <property type="entry name" value="SULFATASE MODIFYING FACTOR 1, 2"/>
    <property type="match status" value="1"/>
</dbReference>
<reference evidence="6" key="1">
    <citation type="submission" date="2019-02" db="EMBL/GenBank/DDBJ databases">
        <authorList>
            <person name="Gruber-Vodicka R. H."/>
            <person name="Seah K. B. B."/>
        </authorList>
    </citation>
    <scope>NUCLEOTIDE SEQUENCE</scope>
    <source>
        <strain evidence="6">BECK_BZ198</strain>
        <strain evidence="5">BECK_BZ199</strain>
    </source>
</reference>
<dbReference type="Pfam" id="PF03781">
    <property type="entry name" value="FGE-sulfatase"/>
    <property type="match status" value="1"/>
</dbReference>
<dbReference type="Gene3D" id="3.90.1580.10">
    <property type="entry name" value="paralog of FGE (formylglycine-generating enzyme)"/>
    <property type="match status" value="1"/>
</dbReference>
<dbReference type="EMBL" id="CAADFQ010000012">
    <property type="protein sequence ID" value="VFK29781.1"/>
    <property type="molecule type" value="Genomic_DNA"/>
</dbReference>
<accession>A0A451B9H5</accession>
<dbReference type="InterPro" id="IPR013229">
    <property type="entry name" value="PEGA"/>
</dbReference>
<evidence type="ECO:0000256" key="1">
    <source>
        <dbReference type="SAM" id="MobiDB-lite"/>
    </source>
</evidence>
<dbReference type="AlphaFoldDB" id="A0A451B9H5"/>
<dbReference type="InterPro" id="IPR042095">
    <property type="entry name" value="SUMF_sf"/>
</dbReference>
<feature type="domain" description="PEGA" evidence="4">
    <location>
        <begin position="260"/>
        <end position="327"/>
    </location>
</feature>